<dbReference type="PANTHER" id="PTHR43162:SF1">
    <property type="entry name" value="PRESTALK A DIFFERENTIATION PROTEIN A"/>
    <property type="match status" value="1"/>
</dbReference>
<dbReference type="PANTHER" id="PTHR43162">
    <property type="match status" value="1"/>
</dbReference>
<accession>A0ABS3W4L8</accession>
<dbReference type="InterPro" id="IPR008030">
    <property type="entry name" value="NmrA-like"/>
</dbReference>
<proteinExistence type="predicted"/>
<keyword evidence="3" id="KW-1185">Reference proteome</keyword>
<dbReference type="InterPro" id="IPR051604">
    <property type="entry name" value="Ergot_Alk_Oxidoreductase"/>
</dbReference>
<organism evidence="2 3">
    <name type="scientific">Paenibacillus artemisiicola</name>
    <dbReference type="NCBI Taxonomy" id="1172618"/>
    <lineage>
        <taxon>Bacteria</taxon>
        <taxon>Bacillati</taxon>
        <taxon>Bacillota</taxon>
        <taxon>Bacilli</taxon>
        <taxon>Bacillales</taxon>
        <taxon>Paenibacillaceae</taxon>
        <taxon>Paenibacillus</taxon>
    </lineage>
</organism>
<dbReference type="EMBL" id="JAGGDJ010000002">
    <property type="protein sequence ID" value="MBO7743257.1"/>
    <property type="molecule type" value="Genomic_DNA"/>
</dbReference>
<name>A0ABS3W4L8_9BACL</name>
<evidence type="ECO:0000313" key="3">
    <source>
        <dbReference type="Proteomes" id="UP000670947"/>
    </source>
</evidence>
<dbReference type="SUPFAM" id="SSF51735">
    <property type="entry name" value="NAD(P)-binding Rossmann-fold domains"/>
    <property type="match status" value="1"/>
</dbReference>
<dbReference type="Pfam" id="PF05368">
    <property type="entry name" value="NmrA"/>
    <property type="match status" value="1"/>
</dbReference>
<feature type="domain" description="NmrA-like" evidence="1">
    <location>
        <begin position="3"/>
        <end position="236"/>
    </location>
</feature>
<evidence type="ECO:0000313" key="2">
    <source>
        <dbReference type="EMBL" id="MBO7743257.1"/>
    </source>
</evidence>
<dbReference type="Proteomes" id="UP000670947">
    <property type="component" value="Unassembled WGS sequence"/>
</dbReference>
<protein>
    <submittedName>
        <fullName evidence="2">NmrA family NAD(P)-binding protein</fullName>
    </submittedName>
</protein>
<comment type="caution">
    <text evidence="2">The sequence shown here is derived from an EMBL/GenBank/DDBJ whole genome shotgun (WGS) entry which is preliminary data.</text>
</comment>
<reference evidence="2 3" key="1">
    <citation type="submission" date="2021-03" db="EMBL/GenBank/DDBJ databases">
        <title>Paenibacillus artemisicola MWE-103 whole genome sequence.</title>
        <authorList>
            <person name="Ham Y.J."/>
        </authorList>
    </citation>
    <scope>NUCLEOTIDE SEQUENCE [LARGE SCALE GENOMIC DNA]</scope>
    <source>
        <strain evidence="2 3">MWE-103</strain>
    </source>
</reference>
<dbReference type="InterPro" id="IPR036291">
    <property type="entry name" value="NAD(P)-bd_dom_sf"/>
</dbReference>
<dbReference type="Gene3D" id="3.40.50.720">
    <property type="entry name" value="NAD(P)-binding Rossmann-like Domain"/>
    <property type="match status" value="1"/>
</dbReference>
<evidence type="ECO:0000259" key="1">
    <source>
        <dbReference type="Pfam" id="PF05368"/>
    </source>
</evidence>
<gene>
    <name evidence="2" type="ORF">I8J29_03560</name>
</gene>
<dbReference type="RefSeq" id="WP_208846304.1">
    <property type="nucleotide sequence ID" value="NZ_JAGGDJ010000002.1"/>
</dbReference>
<dbReference type="Gene3D" id="3.90.25.10">
    <property type="entry name" value="UDP-galactose 4-epimerase, domain 1"/>
    <property type="match status" value="1"/>
</dbReference>
<sequence>MYTIMGVTGQVGGAVARNLLAEGQKVRAVLRDERKADDWKALGAEVAFADYRDAAALEAAFAGSDGAFVLLPPLFYPEAGFPETRAFAKAIGTALQAAGTPKYVALSSVGAHRDRGLGIIESLHIFERELGRLPMPGAFLRAAWFMENALWDIAPARDRGTIAHSLYPLDRKIPMISTADIGAIAAKTLRQRWSGTRRLELEGPAAYSPADLAAALAALLNRDVRAEAIPRAAWAEAFIGQGAPEDRLGGRIAMLDGFNSGWIDFERTGTESAKGKTSLADALKKLL</sequence>